<gene>
    <name evidence="5" type="ORF">Bpfe_019013</name>
</gene>
<reference evidence="5" key="2">
    <citation type="submission" date="2023-04" db="EMBL/GenBank/DDBJ databases">
        <authorList>
            <person name="Bu L."/>
            <person name="Lu L."/>
            <person name="Laidemitt M.R."/>
            <person name="Zhang S.M."/>
            <person name="Mutuku M."/>
            <person name="Mkoji G."/>
            <person name="Steinauer M."/>
            <person name="Loker E.S."/>
        </authorList>
    </citation>
    <scope>NUCLEOTIDE SEQUENCE</scope>
    <source>
        <strain evidence="5">KasaAsao</strain>
        <tissue evidence="5">Whole Snail</tissue>
    </source>
</reference>
<keyword evidence="2" id="KW-0812">Transmembrane</keyword>
<dbReference type="Proteomes" id="UP001233172">
    <property type="component" value="Unassembled WGS sequence"/>
</dbReference>
<evidence type="ECO:0000256" key="2">
    <source>
        <dbReference type="ARBA" id="ARBA00022692"/>
    </source>
</evidence>
<dbReference type="InterPro" id="IPR036259">
    <property type="entry name" value="MFS_trans_sf"/>
</dbReference>
<comment type="caution">
    <text evidence="5">The sequence shown here is derived from an EMBL/GenBank/DDBJ whole genome shotgun (WGS) entry which is preliminary data.</text>
</comment>
<sequence>MPFGAFSNLKDRVLQPSKDAAQLAKDSIHRLVSKQNDEKSLVKYDELDDAYTEADELPSKSEKSFIPRKSYIPRNCPCFRCNVAKRYQIALLSSVGFLLSFGIRCNMGVAVLDMTKNSTRDLDGDGVISLNDSIQEPEFNWTPETVGVVDSSFFWGYIVTQIPGGYLASRISATR</sequence>
<dbReference type="GO" id="GO:0035249">
    <property type="term" value="P:synaptic transmission, glutamatergic"/>
    <property type="evidence" value="ECO:0007669"/>
    <property type="project" value="TreeGrafter"/>
</dbReference>
<dbReference type="GO" id="GO:0050803">
    <property type="term" value="P:regulation of synapse structure or activity"/>
    <property type="evidence" value="ECO:0007669"/>
    <property type="project" value="TreeGrafter"/>
</dbReference>
<evidence type="ECO:0000256" key="1">
    <source>
        <dbReference type="ARBA" id="ARBA00004141"/>
    </source>
</evidence>
<evidence type="ECO:0000256" key="4">
    <source>
        <dbReference type="ARBA" id="ARBA00023136"/>
    </source>
</evidence>
<dbReference type="PANTHER" id="PTHR11662:SF456">
    <property type="entry name" value="VESICULAR GLUTAMATE TRANSPORTER, ISOFORM A"/>
    <property type="match status" value="1"/>
</dbReference>
<dbReference type="SUPFAM" id="SSF103473">
    <property type="entry name" value="MFS general substrate transporter"/>
    <property type="match status" value="1"/>
</dbReference>
<dbReference type="InterPro" id="IPR027378">
    <property type="entry name" value="Nucleotide_channel_N"/>
</dbReference>
<dbReference type="GO" id="GO:0005326">
    <property type="term" value="F:neurotransmitter transmembrane transporter activity"/>
    <property type="evidence" value="ECO:0007669"/>
    <property type="project" value="TreeGrafter"/>
</dbReference>
<dbReference type="EMBL" id="JASAOG010000102">
    <property type="protein sequence ID" value="KAK0051624.1"/>
    <property type="molecule type" value="Genomic_DNA"/>
</dbReference>
<evidence type="ECO:0000313" key="5">
    <source>
        <dbReference type="EMBL" id="KAK0051624.1"/>
    </source>
</evidence>
<dbReference type="PANTHER" id="PTHR11662">
    <property type="entry name" value="SOLUTE CARRIER FAMILY 17"/>
    <property type="match status" value="1"/>
</dbReference>
<dbReference type="GO" id="GO:0005313">
    <property type="term" value="F:L-glutamate transmembrane transporter activity"/>
    <property type="evidence" value="ECO:0007669"/>
    <property type="project" value="TreeGrafter"/>
</dbReference>
<proteinExistence type="predicted"/>
<keyword evidence="4" id="KW-0472">Membrane</keyword>
<dbReference type="InterPro" id="IPR050382">
    <property type="entry name" value="MFS_Na/Anion_cotransporter"/>
</dbReference>
<accession>A0AAD8BD21</accession>
<dbReference type="GO" id="GO:0030672">
    <property type="term" value="C:synaptic vesicle membrane"/>
    <property type="evidence" value="ECO:0007669"/>
    <property type="project" value="TreeGrafter"/>
</dbReference>
<name>A0AAD8BD21_BIOPF</name>
<keyword evidence="3" id="KW-1133">Transmembrane helix</keyword>
<dbReference type="GO" id="GO:0060076">
    <property type="term" value="C:excitatory synapse"/>
    <property type="evidence" value="ECO:0007669"/>
    <property type="project" value="TreeGrafter"/>
</dbReference>
<dbReference type="AlphaFoldDB" id="A0AAD8BD21"/>
<protein>
    <submittedName>
        <fullName evidence="5">Vesicular glutamate transporter</fullName>
    </submittedName>
</protein>
<dbReference type="GO" id="GO:0098700">
    <property type="term" value="P:neurotransmitter loading into synaptic vesicle"/>
    <property type="evidence" value="ECO:0007669"/>
    <property type="project" value="TreeGrafter"/>
</dbReference>
<reference evidence="5" key="1">
    <citation type="journal article" date="2023" name="PLoS Negl. Trop. Dis.">
        <title>A genome sequence for Biomphalaria pfeifferi, the major vector snail for the human-infecting parasite Schistosoma mansoni.</title>
        <authorList>
            <person name="Bu L."/>
            <person name="Lu L."/>
            <person name="Laidemitt M.R."/>
            <person name="Zhang S.M."/>
            <person name="Mutuku M."/>
            <person name="Mkoji G."/>
            <person name="Steinauer M."/>
            <person name="Loker E.S."/>
        </authorList>
    </citation>
    <scope>NUCLEOTIDE SEQUENCE</scope>
    <source>
        <strain evidence="5">KasaAsao</strain>
    </source>
</reference>
<evidence type="ECO:0000313" key="6">
    <source>
        <dbReference type="Proteomes" id="UP001233172"/>
    </source>
</evidence>
<evidence type="ECO:0000256" key="3">
    <source>
        <dbReference type="ARBA" id="ARBA00022989"/>
    </source>
</evidence>
<dbReference type="Gene3D" id="1.20.120.540">
    <property type="entry name" value="Voltage-gated potassium channels"/>
    <property type="match status" value="1"/>
</dbReference>
<comment type="subcellular location">
    <subcellularLocation>
        <location evidence="1">Membrane</location>
        <topology evidence="1">Multi-pass membrane protein</topology>
    </subcellularLocation>
</comment>
<keyword evidence="6" id="KW-1185">Reference proteome</keyword>
<organism evidence="5 6">
    <name type="scientific">Biomphalaria pfeifferi</name>
    <name type="common">Bloodfluke planorb</name>
    <name type="synonym">Freshwater snail</name>
    <dbReference type="NCBI Taxonomy" id="112525"/>
    <lineage>
        <taxon>Eukaryota</taxon>
        <taxon>Metazoa</taxon>
        <taxon>Spiralia</taxon>
        <taxon>Lophotrochozoa</taxon>
        <taxon>Mollusca</taxon>
        <taxon>Gastropoda</taxon>
        <taxon>Heterobranchia</taxon>
        <taxon>Euthyneura</taxon>
        <taxon>Panpulmonata</taxon>
        <taxon>Hygrophila</taxon>
        <taxon>Lymnaeoidea</taxon>
        <taxon>Planorbidae</taxon>
        <taxon>Biomphalaria</taxon>
    </lineage>
</organism>